<feature type="compositionally biased region" description="Polar residues" evidence="1">
    <location>
        <begin position="94"/>
        <end position="104"/>
    </location>
</feature>
<comment type="caution">
    <text evidence="2">The sequence shown here is derived from an EMBL/GenBank/DDBJ whole genome shotgun (WGS) entry which is preliminary data.</text>
</comment>
<organism evidence="2 3">
    <name type="scientific">Leptosia nina</name>
    <dbReference type="NCBI Taxonomy" id="320188"/>
    <lineage>
        <taxon>Eukaryota</taxon>
        <taxon>Metazoa</taxon>
        <taxon>Ecdysozoa</taxon>
        <taxon>Arthropoda</taxon>
        <taxon>Hexapoda</taxon>
        <taxon>Insecta</taxon>
        <taxon>Pterygota</taxon>
        <taxon>Neoptera</taxon>
        <taxon>Endopterygota</taxon>
        <taxon>Lepidoptera</taxon>
        <taxon>Glossata</taxon>
        <taxon>Ditrysia</taxon>
        <taxon>Papilionoidea</taxon>
        <taxon>Pieridae</taxon>
        <taxon>Pierinae</taxon>
        <taxon>Leptosia</taxon>
    </lineage>
</organism>
<protein>
    <submittedName>
        <fullName evidence="2">Uncharacterized protein</fullName>
    </submittedName>
</protein>
<proteinExistence type="predicted"/>
<evidence type="ECO:0000313" key="3">
    <source>
        <dbReference type="Proteomes" id="UP001497472"/>
    </source>
</evidence>
<sequence length="104" mass="11787">MGAVALHPRKGSSYLAAVALYLWRPECRPPLSSSRFVYSVRPRPAPPPTECNPCRQLSLGPDLPPRLPSRARPHRSLCIRSTRVVRLRPKRSHPNTQHSNRFTT</sequence>
<dbReference type="AlphaFoldDB" id="A0AAV1JTW4"/>
<evidence type="ECO:0000256" key="1">
    <source>
        <dbReference type="SAM" id="MobiDB-lite"/>
    </source>
</evidence>
<accession>A0AAV1JTW4</accession>
<feature type="compositionally biased region" description="Basic residues" evidence="1">
    <location>
        <begin position="80"/>
        <end position="93"/>
    </location>
</feature>
<dbReference type="Proteomes" id="UP001497472">
    <property type="component" value="Unassembled WGS sequence"/>
</dbReference>
<feature type="region of interest" description="Disordered" evidence="1">
    <location>
        <begin position="80"/>
        <end position="104"/>
    </location>
</feature>
<evidence type="ECO:0000313" key="2">
    <source>
        <dbReference type="EMBL" id="CAK1552951.1"/>
    </source>
</evidence>
<reference evidence="2 3" key="1">
    <citation type="submission" date="2023-11" db="EMBL/GenBank/DDBJ databases">
        <authorList>
            <person name="Okamura Y."/>
        </authorList>
    </citation>
    <scope>NUCLEOTIDE SEQUENCE [LARGE SCALE GENOMIC DNA]</scope>
</reference>
<name>A0AAV1JTW4_9NEOP</name>
<dbReference type="EMBL" id="CAVLEF010000203">
    <property type="protein sequence ID" value="CAK1552951.1"/>
    <property type="molecule type" value="Genomic_DNA"/>
</dbReference>
<gene>
    <name evidence="2" type="ORF">LNINA_LOCUS11976</name>
</gene>
<keyword evidence="3" id="KW-1185">Reference proteome</keyword>